<accession>A0A2T0BE47</accession>
<evidence type="ECO:0000313" key="3">
    <source>
        <dbReference type="EMBL" id="PRR82123.1"/>
    </source>
</evidence>
<feature type="compositionally biased region" description="Basic and acidic residues" evidence="1">
    <location>
        <begin position="241"/>
        <end position="266"/>
    </location>
</feature>
<dbReference type="InterPro" id="IPR057682">
    <property type="entry name" value="DUF7922"/>
</dbReference>
<feature type="compositionally biased region" description="Basic and acidic residues" evidence="1">
    <location>
        <begin position="281"/>
        <end position="306"/>
    </location>
</feature>
<dbReference type="Proteomes" id="UP000237798">
    <property type="component" value="Unassembled WGS sequence"/>
</dbReference>
<feature type="compositionally biased region" description="Basic and acidic residues" evidence="1">
    <location>
        <begin position="217"/>
        <end position="233"/>
    </location>
</feature>
<keyword evidence="4" id="KW-1185">Reference proteome</keyword>
<proteinExistence type="predicted"/>
<feature type="compositionally biased region" description="Basic and acidic residues" evidence="1">
    <location>
        <begin position="186"/>
        <end position="205"/>
    </location>
</feature>
<dbReference type="RefSeq" id="WP_106010513.1">
    <property type="nucleotide sequence ID" value="NZ_JALCPJ010000012.1"/>
</dbReference>
<evidence type="ECO:0000259" key="2">
    <source>
        <dbReference type="Pfam" id="PF25538"/>
    </source>
</evidence>
<name>A0A2T0BE47_9CLOT</name>
<dbReference type="OrthoDB" id="1705475at2"/>
<reference evidence="3 4" key="1">
    <citation type="submission" date="2018-03" db="EMBL/GenBank/DDBJ databases">
        <title>Genome sequence of Clostridium luticellarii DSM 29923.</title>
        <authorList>
            <person name="Poehlein A."/>
            <person name="Daniel R."/>
        </authorList>
    </citation>
    <scope>NUCLEOTIDE SEQUENCE [LARGE SCALE GENOMIC DNA]</scope>
    <source>
        <strain evidence="3 4">DSM 29923</strain>
    </source>
</reference>
<dbReference type="EMBL" id="PVXP01000059">
    <property type="protein sequence ID" value="PRR82123.1"/>
    <property type="molecule type" value="Genomic_DNA"/>
</dbReference>
<gene>
    <name evidence="3" type="ORF">CLLU_29370</name>
</gene>
<feature type="domain" description="DUF7922" evidence="2">
    <location>
        <begin position="10"/>
        <end position="116"/>
    </location>
</feature>
<protein>
    <recommendedName>
        <fullName evidence="2">DUF7922 domain-containing protein</fullName>
    </recommendedName>
</protein>
<organism evidence="3 4">
    <name type="scientific">Clostridium luticellarii</name>
    <dbReference type="NCBI Taxonomy" id="1691940"/>
    <lineage>
        <taxon>Bacteria</taxon>
        <taxon>Bacillati</taxon>
        <taxon>Bacillota</taxon>
        <taxon>Clostridia</taxon>
        <taxon>Eubacteriales</taxon>
        <taxon>Clostridiaceae</taxon>
        <taxon>Clostridium</taxon>
    </lineage>
</organism>
<feature type="region of interest" description="Disordered" evidence="1">
    <location>
        <begin position="186"/>
        <end position="306"/>
    </location>
</feature>
<dbReference type="Pfam" id="PF25538">
    <property type="entry name" value="DUF7922"/>
    <property type="match status" value="1"/>
</dbReference>
<comment type="caution">
    <text evidence="3">The sequence shown here is derived from an EMBL/GenBank/DDBJ whole genome shotgun (WGS) entry which is preliminary data.</text>
</comment>
<dbReference type="AlphaFoldDB" id="A0A2T0BE47"/>
<evidence type="ECO:0000256" key="1">
    <source>
        <dbReference type="SAM" id="MobiDB-lite"/>
    </source>
</evidence>
<sequence length="444" mass="52074">MAQKKSYSRYFIILQEDEKGYSLASDKIASGYAKLEMKNDKCKISYYVQNLKKEKTPYYMILICNKKDAKNIIKIGEMNIDDYGRADICYEYPVSDVAGSGVAMDKVSGAAIVRILDNNIISVMSGFASTEIPEWKDFAVLEDRSKSSKGEKDKKVEEPETVELKEDKKSIFDKYEESIEKAKINKEKEENINEESGKQNEKSDSEIPVQDPEVEDICSKPEEQNEEAFRDDKNEEEDEKDQFKDEKKEIENDENKTPEDKRQHETVEEDNLIYVNNPIDKSYKKSEQNTRKCKKSETTNKYEDHHEGHKGDFFSNLMSGFKETKSISKELKRCKWYKIPVSSMEDMYNMDDYNKYALVYYPMIGYYPYIKKHCHYLTGYKYDKKGRIKYLIYGILGTRDKRDQPYGGKSGFVTWISLKDKNKTGYWLMFYDFRTNTVVIPVRK</sequence>
<evidence type="ECO:0000313" key="4">
    <source>
        <dbReference type="Proteomes" id="UP000237798"/>
    </source>
</evidence>